<feature type="transmembrane region" description="Helical" evidence="1">
    <location>
        <begin position="6"/>
        <end position="27"/>
    </location>
</feature>
<evidence type="ECO:0000313" key="2">
    <source>
        <dbReference type="EnsemblPlants" id="OB01G28910.1"/>
    </source>
</evidence>
<dbReference type="Gramene" id="OB01G28910.1">
    <property type="protein sequence ID" value="OB01G28910.1"/>
    <property type="gene ID" value="OB01G28910"/>
</dbReference>
<dbReference type="EnsemblPlants" id="OB01G28910.1">
    <property type="protein sequence ID" value="OB01G28910.1"/>
    <property type="gene ID" value="OB01G28910"/>
</dbReference>
<evidence type="ECO:0000256" key="1">
    <source>
        <dbReference type="SAM" id="Phobius"/>
    </source>
</evidence>
<organism evidence="2">
    <name type="scientific">Oryza brachyantha</name>
    <name type="common">malo sina</name>
    <dbReference type="NCBI Taxonomy" id="4533"/>
    <lineage>
        <taxon>Eukaryota</taxon>
        <taxon>Viridiplantae</taxon>
        <taxon>Streptophyta</taxon>
        <taxon>Embryophyta</taxon>
        <taxon>Tracheophyta</taxon>
        <taxon>Spermatophyta</taxon>
        <taxon>Magnoliopsida</taxon>
        <taxon>Liliopsida</taxon>
        <taxon>Poales</taxon>
        <taxon>Poaceae</taxon>
        <taxon>BOP clade</taxon>
        <taxon>Oryzoideae</taxon>
        <taxon>Oryzeae</taxon>
        <taxon>Oryzinae</taxon>
        <taxon>Oryza</taxon>
    </lineage>
</organism>
<evidence type="ECO:0000313" key="3">
    <source>
        <dbReference type="Proteomes" id="UP000006038"/>
    </source>
</evidence>
<sequence>MTPLIGTFLADALVGCFWTIAAASLVYQLRGVDIQLQHAQQTPLQRHAAAEALRQPNTLATRHRRTVQSWGSTRAHPSTTPKYKTVTSTHSPFIILNCSETAAPWVDALVADDADGEDLSVGVTGRVTVAMHEEGESG</sequence>
<keyword evidence="1" id="KW-1133">Transmembrane helix</keyword>
<reference evidence="2" key="1">
    <citation type="journal article" date="2013" name="Nat. Commun.">
        <title>Whole-genome sequencing of Oryza brachyantha reveals mechanisms underlying Oryza genome evolution.</title>
        <authorList>
            <person name="Chen J."/>
            <person name="Huang Q."/>
            <person name="Gao D."/>
            <person name="Wang J."/>
            <person name="Lang Y."/>
            <person name="Liu T."/>
            <person name="Li B."/>
            <person name="Bai Z."/>
            <person name="Luis Goicoechea J."/>
            <person name="Liang C."/>
            <person name="Chen C."/>
            <person name="Zhang W."/>
            <person name="Sun S."/>
            <person name="Liao Y."/>
            <person name="Zhang X."/>
            <person name="Yang L."/>
            <person name="Song C."/>
            <person name="Wang M."/>
            <person name="Shi J."/>
            <person name="Liu G."/>
            <person name="Liu J."/>
            <person name="Zhou H."/>
            <person name="Zhou W."/>
            <person name="Yu Q."/>
            <person name="An N."/>
            <person name="Chen Y."/>
            <person name="Cai Q."/>
            <person name="Wang B."/>
            <person name="Liu B."/>
            <person name="Min J."/>
            <person name="Huang Y."/>
            <person name="Wu H."/>
            <person name="Li Z."/>
            <person name="Zhang Y."/>
            <person name="Yin Y."/>
            <person name="Song W."/>
            <person name="Jiang J."/>
            <person name="Jackson S.A."/>
            <person name="Wing R.A."/>
            <person name="Wang J."/>
            <person name="Chen M."/>
        </authorList>
    </citation>
    <scope>NUCLEOTIDE SEQUENCE [LARGE SCALE GENOMIC DNA]</scope>
    <source>
        <strain evidence="2">cv. IRGC 101232</strain>
    </source>
</reference>
<keyword evidence="1" id="KW-0812">Transmembrane</keyword>
<keyword evidence="1" id="KW-0472">Membrane</keyword>
<reference evidence="2" key="2">
    <citation type="submission" date="2013-04" db="UniProtKB">
        <authorList>
            <consortium name="EnsemblPlants"/>
        </authorList>
    </citation>
    <scope>IDENTIFICATION</scope>
</reference>
<name>J3L0Y5_ORYBR</name>
<proteinExistence type="predicted"/>
<protein>
    <submittedName>
        <fullName evidence="2">Uncharacterized protein</fullName>
    </submittedName>
</protein>
<dbReference type="AlphaFoldDB" id="J3L0Y5"/>
<keyword evidence="3" id="KW-1185">Reference proteome</keyword>
<accession>J3L0Y5</accession>
<dbReference type="HOGENOM" id="CLU_1858300_0_0_1"/>
<dbReference type="Proteomes" id="UP000006038">
    <property type="component" value="Chromosome 1"/>
</dbReference>